<dbReference type="EMBL" id="NMTY01000009">
    <property type="protein sequence ID" value="PDX81807.1"/>
    <property type="molecule type" value="Genomic_DNA"/>
</dbReference>
<organism evidence="3 4">
    <name type="scientific">Faecalibacterium prausnitzii</name>
    <dbReference type="NCBI Taxonomy" id="853"/>
    <lineage>
        <taxon>Bacteria</taxon>
        <taxon>Bacillati</taxon>
        <taxon>Bacillota</taxon>
        <taxon>Clostridia</taxon>
        <taxon>Eubacteriales</taxon>
        <taxon>Oscillospiraceae</taxon>
        <taxon>Faecalibacterium</taxon>
    </lineage>
</organism>
<comment type="caution">
    <text evidence="3">The sequence shown here is derived from an EMBL/GenBank/DDBJ whole genome shotgun (WGS) entry which is preliminary data.</text>
</comment>
<dbReference type="Gene3D" id="3.30.750.44">
    <property type="match status" value="1"/>
</dbReference>
<feature type="domain" description="Tail specific protease" evidence="2">
    <location>
        <begin position="345"/>
        <end position="559"/>
    </location>
</feature>
<dbReference type="Pfam" id="PF03572">
    <property type="entry name" value="Peptidase_S41"/>
    <property type="match status" value="1"/>
</dbReference>
<dbReference type="PANTHER" id="PTHR32060:SF30">
    <property type="entry name" value="CARBOXY-TERMINAL PROCESSING PROTEASE CTPA"/>
    <property type="match status" value="1"/>
</dbReference>
<dbReference type="PROSITE" id="PS51257">
    <property type="entry name" value="PROKAR_LIPOPROTEIN"/>
    <property type="match status" value="1"/>
</dbReference>
<protein>
    <recommendedName>
        <fullName evidence="2">Tail specific protease domain-containing protein</fullName>
    </recommendedName>
</protein>
<feature type="signal peptide" evidence="1">
    <location>
        <begin position="1"/>
        <end position="26"/>
    </location>
</feature>
<dbReference type="SMART" id="SM00245">
    <property type="entry name" value="TSPc"/>
    <property type="match status" value="1"/>
</dbReference>
<dbReference type="SUPFAM" id="SSF52096">
    <property type="entry name" value="ClpP/crotonase"/>
    <property type="match status" value="1"/>
</dbReference>
<dbReference type="GO" id="GO:0030288">
    <property type="term" value="C:outer membrane-bounded periplasmic space"/>
    <property type="evidence" value="ECO:0007669"/>
    <property type="project" value="TreeGrafter"/>
</dbReference>
<name>A0A2A7ARN2_9FIRM</name>
<gene>
    <name evidence="3" type="ORF">CGS58_04570</name>
</gene>
<dbReference type="RefSeq" id="WP_097839099.1">
    <property type="nucleotide sequence ID" value="NZ_NMTY01000009.1"/>
</dbReference>
<dbReference type="Proteomes" id="UP000220005">
    <property type="component" value="Unassembled WGS sequence"/>
</dbReference>
<evidence type="ECO:0000313" key="3">
    <source>
        <dbReference type="EMBL" id="PDX81807.1"/>
    </source>
</evidence>
<proteinExistence type="predicted"/>
<accession>A0A2A7ARN2</accession>
<dbReference type="AlphaFoldDB" id="A0A2A7ARN2"/>
<evidence type="ECO:0000256" key="1">
    <source>
        <dbReference type="SAM" id="SignalP"/>
    </source>
</evidence>
<keyword evidence="1" id="KW-0732">Signal</keyword>
<dbReference type="InterPro" id="IPR005151">
    <property type="entry name" value="Tail-specific_protease"/>
</dbReference>
<evidence type="ECO:0000259" key="2">
    <source>
        <dbReference type="SMART" id="SM00245"/>
    </source>
</evidence>
<dbReference type="GO" id="GO:0007165">
    <property type="term" value="P:signal transduction"/>
    <property type="evidence" value="ECO:0007669"/>
    <property type="project" value="TreeGrafter"/>
</dbReference>
<reference evidence="3 4" key="1">
    <citation type="journal article" date="2017" name="Front. Microbiol.">
        <title>New Insights into the Diversity of the Genus Faecalibacterium.</title>
        <authorList>
            <person name="Benevides L."/>
            <person name="Burman S."/>
            <person name="Martin R."/>
            <person name="Robert V."/>
            <person name="Thomas M."/>
            <person name="Miquel S."/>
            <person name="Chain F."/>
            <person name="Sokol H."/>
            <person name="Bermudez-Humaran L.G."/>
            <person name="Morrison M."/>
            <person name="Langella P."/>
            <person name="Azevedo V.A."/>
            <person name="Chatel J.M."/>
            <person name="Soares S."/>
        </authorList>
    </citation>
    <scope>NUCLEOTIDE SEQUENCE [LARGE SCALE GENOMIC DNA]</scope>
    <source>
        <strain evidence="3 4">CNCM I 4575</strain>
    </source>
</reference>
<dbReference type="InterPro" id="IPR029045">
    <property type="entry name" value="ClpP/crotonase-like_dom_sf"/>
</dbReference>
<dbReference type="GO" id="GO:0008236">
    <property type="term" value="F:serine-type peptidase activity"/>
    <property type="evidence" value="ECO:0007669"/>
    <property type="project" value="InterPro"/>
</dbReference>
<dbReference type="Gene3D" id="2.30.42.10">
    <property type="match status" value="1"/>
</dbReference>
<dbReference type="InterPro" id="IPR036034">
    <property type="entry name" value="PDZ_sf"/>
</dbReference>
<dbReference type="GO" id="GO:0006508">
    <property type="term" value="P:proteolysis"/>
    <property type="evidence" value="ECO:0007669"/>
    <property type="project" value="InterPro"/>
</dbReference>
<dbReference type="GO" id="GO:0004175">
    <property type="term" value="F:endopeptidase activity"/>
    <property type="evidence" value="ECO:0007669"/>
    <property type="project" value="TreeGrafter"/>
</dbReference>
<feature type="chain" id="PRO_5012314876" description="Tail specific protease domain-containing protein" evidence="1">
    <location>
        <begin position="27"/>
        <end position="583"/>
    </location>
</feature>
<evidence type="ECO:0000313" key="4">
    <source>
        <dbReference type="Proteomes" id="UP000220005"/>
    </source>
</evidence>
<dbReference type="Gene3D" id="3.90.226.10">
    <property type="entry name" value="2-enoyl-CoA Hydratase, Chain A, domain 1"/>
    <property type="match status" value="1"/>
</dbReference>
<dbReference type="PANTHER" id="PTHR32060">
    <property type="entry name" value="TAIL-SPECIFIC PROTEASE"/>
    <property type="match status" value="1"/>
</dbReference>
<sequence length="583" mass="63658">MLHLRKIALFLAVVFCISLAGCSADAPQSKAAGSIDQTAVYRQNSASQQTQNLAKLCKVWGYAKYYHPAFLLGTSDWDAELLSLLSKVSACETSDDVNALLHEWFTSLGEIDYKARIPKAASGSDASVSEADLSWTADADYLGEALVGDLAKLPTMLPTNLDRTHAPVFFDSLGVPDFSNEPEHGSDYTDPDFRLLGLFRLWNALDYYAPYLHLLDCDWDAVLLEAIPTMLDGTDRESYEAALASVTGELQDAHVWWSSTVEGTKLSYRANPGGYYLPVPVSDVGGQLVVTGTADNCPLEKGDVLVSIDGETIDELAAEKKPYYSLPREDMLLTNAWRAIVNSETETMEVVVQRGGEECSFSVTGSEHSVSHTKSVLNGLDAFQVVGGNIGVLNPGVLESETELCNAMEELRNTDALIIDLRQYSGVMGLYFYIPTSYQPAIVVAKPNAATPGTFTKDPISCGYDSSLLTYSQSYYPYEKPVVILMDKNSVSRSEYLITILKQADNVTVIGEASTGADGNVAFLPLPGELQLQFTSFGIYEMDGAQTQCTGIQPDVAVHYTAERIREGRDEIMEAALDRLRRS</sequence>